<proteinExistence type="predicted"/>
<sequence length="206" mass="23471">MAINRKFFFDQVRNRLFDGGLRRGQVDGLTAILDRWEGTIPGADDRWLAYMLGTAHHETGRTMQAVRETFAPTDDRAIAILERAFAAGRLAWVRTPYWRKDEEGRSWLGRGLVQLTHKTNYETMARETGIDLLGHPERAMELDVAVTVMFTGMIKGSFTGRKLADYFSPSKEEWKPARRIINGLERAELVASYAKAYYGAISYTTE</sequence>
<name>A0ABV7DM24_9HYPH</name>
<evidence type="ECO:0008006" key="3">
    <source>
        <dbReference type="Google" id="ProtNLM"/>
    </source>
</evidence>
<dbReference type="InterPro" id="IPR023346">
    <property type="entry name" value="Lysozyme-like_dom_sf"/>
</dbReference>
<dbReference type="Gene3D" id="1.10.530.10">
    <property type="match status" value="1"/>
</dbReference>
<dbReference type="RefSeq" id="WP_257315042.1">
    <property type="nucleotide sequence ID" value="NZ_JANFDG010000009.1"/>
</dbReference>
<organism evidence="1 2">
    <name type="scientific">Shinella pollutisoli</name>
    <dbReference type="NCBI Taxonomy" id="2250594"/>
    <lineage>
        <taxon>Bacteria</taxon>
        <taxon>Pseudomonadati</taxon>
        <taxon>Pseudomonadota</taxon>
        <taxon>Alphaproteobacteria</taxon>
        <taxon>Hyphomicrobiales</taxon>
        <taxon>Rhizobiaceae</taxon>
        <taxon>Shinella</taxon>
    </lineage>
</organism>
<protein>
    <recommendedName>
        <fullName evidence="3">Chitinase class I</fullName>
    </recommendedName>
</protein>
<dbReference type="Proteomes" id="UP001595377">
    <property type="component" value="Unassembled WGS sequence"/>
</dbReference>
<dbReference type="EMBL" id="JBHRSP010000042">
    <property type="protein sequence ID" value="MFC3075839.1"/>
    <property type="molecule type" value="Genomic_DNA"/>
</dbReference>
<accession>A0ABV7DM24</accession>
<keyword evidence="2" id="KW-1185">Reference proteome</keyword>
<reference evidence="2" key="1">
    <citation type="journal article" date="2019" name="Int. J. Syst. Evol. Microbiol.">
        <title>The Global Catalogue of Microorganisms (GCM) 10K type strain sequencing project: providing services to taxonomists for standard genome sequencing and annotation.</title>
        <authorList>
            <consortium name="The Broad Institute Genomics Platform"/>
            <consortium name="The Broad Institute Genome Sequencing Center for Infectious Disease"/>
            <person name="Wu L."/>
            <person name="Ma J."/>
        </authorList>
    </citation>
    <scope>NUCLEOTIDE SEQUENCE [LARGE SCALE GENOMIC DNA]</scope>
    <source>
        <strain evidence="2">KCTC 52677</strain>
    </source>
</reference>
<evidence type="ECO:0000313" key="2">
    <source>
        <dbReference type="Proteomes" id="UP001595377"/>
    </source>
</evidence>
<comment type="caution">
    <text evidence="1">The sequence shown here is derived from an EMBL/GenBank/DDBJ whole genome shotgun (WGS) entry which is preliminary data.</text>
</comment>
<evidence type="ECO:0000313" key="1">
    <source>
        <dbReference type="EMBL" id="MFC3075839.1"/>
    </source>
</evidence>
<gene>
    <name evidence="1" type="ORF">ACFOHH_22195</name>
</gene>
<dbReference type="SUPFAM" id="SSF53955">
    <property type="entry name" value="Lysozyme-like"/>
    <property type="match status" value="1"/>
</dbReference>